<sequence>MVNVGVILDLDTPVGKMAHHCVSMALSDFYARNANYRTKLNLTVKDSRNDVVSASSAAPVTRADVNAQNEQLIDHNGNTDCIDSRFVD</sequence>
<name>A0AAW1X8B0_RUBAR</name>
<dbReference type="AlphaFoldDB" id="A0AAW1X8B0"/>
<protein>
    <submittedName>
        <fullName evidence="1">Uncharacterized protein</fullName>
    </submittedName>
</protein>
<proteinExistence type="predicted"/>
<dbReference type="Proteomes" id="UP001457282">
    <property type="component" value="Unassembled WGS sequence"/>
</dbReference>
<keyword evidence="2" id="KW-1185">Reference proteome</keyword>
<dbReference type="PANTHER" id="PTHR34836:SF7">
    <property type="entry name" value="RECEPTOR LIGAND BINDING REGION DOMAIN-CONTAINING PROTEIN"/>
    <property type="match status" value="1"/>
</dbReference>
<accession>A0AAW1X8B0</accession>
<dbReference type="EMBL" id="JBEDUW010000004">
    <property type="protein sequence ID" value="KAK9931920.1"/>
    <property type="molecule type" value="Genomic_DNA"/>
</dbReference>
<comment type="caution">
    <text evidence="1">The sequence shown here is derived from an EMBL/GenBank/DDBJ whole genome shotgun (WGS) entry which is preliminary data.</text>
</comment>
<dbReference type="PANTHER" id="PTHR34836">
    <property type="entry name" value="OS06G0188250 PROTEIN"/>
    <property type="match status" value="1"/>
</dbReference>
<evidence type="ECO:0000313" key="2">
    <source>
        <dbReference type="Proteomes" id="UP001457282"/>
    </source>
</evidence>
<evidence type="ECO:0000313" key="1">
    <source>
        <dbReference type="EMBL" id="KAK9931920.1"/>
    </source>
</evidence>
<organism evidence="1 2">
    <name type="scientific">Rubus argutus</name>
    <name type="common">Southern blackberry</name>
    <dbReference type="NCBI Taxonomy" id="59490"/>
    <lineage>
        <taxon>Eukaryota</taxon>
        <taxon>Viridiplantae</taxon>
        <taxon>Streptophyta</taxon>
        <taxon>Embryophyta</taxon>
        <taxon>Tracheophyta</taxon>
        <taxon>Spermatophyta</taxon>
        <taxon>Magnoliopsida</taxon>
        <taxon>eudicotyledons</taxon>
        <taxon>Gunneridae</taxon>
        <taxon>Pentapetalae</taxon>
        <taxon>rosids</taxon>
        <taxon>fabids</taxon>
        <taxon>Rosales</taxon>
        <taxon>Rosaceae</taxon>
        <taxon>Rosoideae</taxon>
        <taxon>Rosoideae incertae sedis</taxon>
        <taxon>Rubus</taxon>
    </lineage>
</organism>
<reference evidence="1 2" key="1">
    <citation type="journal article" date="2023" name="G3 (Bethesda)">
        <title>A chromosome-length genome assembly and annotation of blackberry (Rubus argutus, cv. 'Hillquist').</title>
        <authorList>
            <person name="Bruna T."/>
            <person name="Aryal R."/>
            <person name="Dudchenko O."/>
            <person name="Sargent D.J."/>
            <person name="Mead D."/>
            <person name="Buti M."/>
            <person name="Cavallini A."/>
            <person name="Hytonen T."/>
            <person name="Andres J."/>
            <person name="Pham M."/>
            <person name="Weisz D."/>
            <person name="Mascagni F."/>
            <person name="Usai G."/>
            <person name="Natali L."/>
            <person name="Bassil N."/>
            <person name="Fernandez G.E."/>
            <person name="Lomsadze A."/>
            <person name="Armour M."/>
            <person name="Olukolu B."/>
            <person name="Poorten T."/>
            <person name="Britton C."/>
            <person name="Davik J."/>
            <person name="Ashrafi H."/>
            <person name="Aiden E.L."/>
            <person name="Borodovsky M."/>
            <person name="Worthington M."/>
        </authorList>
    </citation>
    <scope>NUCLEOTIDE SEQUENCE [LARGE SCALE GENOMIC DNA]</scope>
    <source>
        <strain evidence="1">PI 553951</strain>
    </source>
</reference>
<gene>
    <name evidence="1" type="ORF">M0R45_019174</name>
</gene>
<dbReference type="InterPro" id="IPR015683">
    <property type="entry name" value="Ionotropic_Glu_rcpt"/>
</dbReference>